<protein>
    <submittedName>
        <fullName evidence="4">Energy transducer TonB</fullName>
    </submittedName>
</protein>
<keyword evidence="2" id="KW-0812">Transmembrane</keyword>
<dbReference type="Proteomes" id="UP000609172">
    <property type="component" value="Unassembled WGS sequence"/>
</dbReference>
<proteinExistence type="predicted"/>
<dbReference type="AlphaFoldDB" id="A0A934PPS5"/>
<evidence type="ECO:0000256" key="1">
    <source>
        <dbReference type="SAM" id="MobiDB-lite"/>
    </source>
</evidence>
<feature type="domain" description="TonB C-terminal" evidence="3">
    <location>
        <begin position="217"/>
        <end position="275"/>
    </location>
</feature>
<feature type="transmembrane region" description="Helical" evidence="2">
    <location>
        <begin position="36"/>
        <end position="57"/>
    </location>
</feature>
<dbReference type="Gene3D" id="3.30.1150.10">
    <property type="match status" value="1"/>
</dbReference>
<accession>A0A934PPS5</accession>
<name>A0A934PPS5_9FLAO</name>
<dbReference type="EMBL" id="JAEHFV010000006">
    <property type="protein sequence ID" value="MBK0370820.1"/>
    <property type="molecule type" value="Genomic_DNA"/>
</dbReference>
<sequence length="280" mass="30315">MSKLSIYENSWNELVFENRNKEYGAYQLRHDNSKTAFTALFMGLLFSASIVAILFYISKIKSPSPDMSPTEIPTIDRVIEFSKVHTNQLKQPVTPPTVASAKTAAPAPIVEKSQLVNPVVVPSTDVTQEIAKNIENNIPTTASIESVGTGSGISAGTSSGTGNGTDSSGKSDLDSAIVNSGVLDVKPTFPGGIEKFYKYVGTNFRQPELDSDQIFKVYVSFVIEKDGSLTQIKVLQDPGYGLGKEAIRVLQSLKTKWNPGIINNKPVRTAYNLPITVKAP</sequence>
<dbReference type="RefSeq" id="WP_200106951.1">
    <property type="nucleotide sequence ID" value="NZ_JAEHFV010000006.1"/>
</dbReference>
<keyword evidence="2" id="KW-0472">Membrane</keyword>
<evidence type="ECO:0000256" key="2">
    <source>
        <dbReference type="SAM" id="Phobius"/>
    </source>
</evidence>
<keyword evidence="2" id="KW-1133">Transmembrane helix</keyword>
<organism evidence="4 5">
    <name type="scientific">Flavobacterium agrisoli</name>
    <dbReference type="NCBI Taxonomy" id="2793066"/>
    <lineage>
        <taxon>Bacteria</taxon>
        <taxon>Pseudomonadati</taxon>
        <taxon>Bacteroidota</taxon>
        <taxon>Flavobacteriia</taxon>
        <taxon>Flavobacteriales</taxon>
        <taxon>Flavobacteriaceae</taxon>
        <taxon>Flavobacterium</taxon>
    </lineage>
</organism>
<evidence type="ECO:0000259" key="3">
    <source>
        <dbReference type="Pfam" id="PF03544"/>
    </source>
</evidence>
<feature type="compositionally biased region" description="Gly residues" evidence="1">
    <location>
        <begin position="149"/>
        <end position="163"/>
    </location>
</feature>
<dbReference type="InterPro" id="IPR037682">
    <property type="entry name" value="TonB_C"/>
</dbReference>
<keyword evidence="5" id="KW-1185">Reference proteome</keyword>
<evidence type="ECO:0000313" key="4">
    <source>
        <dbReference type="EMBL" id="MBK0370820.1"/>
    </source>
</evidence>
<comment type="caution">
    <text evidence="4">The sequence shown here is derived from an EMBL/GenBank/DDBJ whole genome shotgun (WGS) entry which is preliminary data.</text>
</comment>
<dbReference type="GO" id="GO:0055085">
    <property type="term" value="P:transmembrane transport"/>
    <property type="evidence" value="ECO:0007669"/>
    <property type="project" value="InterPro"/>
</dbReference>
<evidence type="ECO:0000313" key="5">
    <source>
        <dbReference type="Proteomes" id="UP000609172"/>
    </source>
</evidence>
<gene>
    <name evidence="4" type="ORF">I5M07_13370</name>
</gene>
<dbReference type="SUPFAM" id="SSF74653">
    <property type="entry name" value="TolA/TonB C-terminal domain"/>
    <property type="match status" value="1"/>
</dbReference>
<reference evidence="4" key="1">
    <citation type="submission" date="2020-12" db="EMBL/GenBank/DDBJ databases">
        <title>Bacterial novel species Flavobacterium sp. SE-1-e isolated from soil.</title>
        <authorList>
            <person name="Jung H.-Y."/>
        </authorList>
    </citation>
    <scope>NUCLEOTIDE SEQUENCE</scope>
    <source>
        <strain evidence="4">SE-1-e</strain>
    </source>
</reference>
<feature type="region of interest" description="Disordered" evidence="1">
    <location>
        <begin position="143"/>
        <end position="171"/>
    </location>
</feature>
<dbReference type="Pfam" id="PF03544">
    <property type="entry name" value="TonB_C"/>
    <property type="match status" value="1"/>
</dbReference>